<comment type="function">
    <text evidence="4">The branched-chain alpha-keto dehydrogenase complex catalyzes the overall conversion of alpha-keto acids to acyl-CoA and CO(2). It contains multiple copies of three enzymatic components: branched-chain alpha-keto acid decarboxylase (E1), lipoamide acyltransferase (E2) and lipoamide dehydrogenase (E3).</text>
</comment>
<dbReference type="InterPro" id="IPR050771">
    <property type="entry name" value="Alpha-ketoacid_DH_E1_comp"/>
</dbReference>
<feature type="coiled-coil region" evidence="5">
    <location>
        <begin position="42"/>
        <end position="69"/>
    </location>
</feature>
<protein>
    <recommendedName>
        <fullName evidence="4">2-oxoisovalerate dehydrogenase subunit alpha</fullName>
        <ecNumber evidence="4">1.2.4.4</ecNumber>
    </recommendedName>
    <alternativeName>
        <fullName evidence="4">Branched-chain alpha-keto acid dehydrogenase E1 component alpha chain</fullName>
    </alternativeName>
</protein>
<feature type="domain" description="Dehydrogenase E1 component" evidence="6">
    <location>
        <begin position="1"/>
        <end position="71"/>
    </location>
</feature>
<organism evidence="7 8">
    <name type="scientific">Staphylococcus aureus</name>
    <dbReference type="NCBI Taxonomy" id="1280"/>
    <lineage>
        <taxon>Bacteria</taxon>
        <taxon>Bacillati</taxon>
        <taxon>Bacillota</taxon>
        <taxon>Bacilli</taxon>
        <taxon>Bacillales</taxon>
        <taxon>Staphylococcaceae</taxon>
        <taxon>Staphylococcus</taxon>
    </lineage>
</organism>
<proteinExistence type="inferred from homology"/>
<accession>A0A7Z1N032</accession>
<reference evidence="7 8" key="1">
    <citation type="submission" date="2017-11" db="EMBL/GenBank/DDBJ databases">
        <authorList>
            <person name="Founou R.C."/>
            <person name="Founou L."/>
            <person name="Allam M."/>
            <person name="Ismail A."/>
            <person name="Essack S.Y."/>
        </authorList>
    </citation>
    <scope>NUCLEOTIDE SEQUENCE [LARGE SCALE GENOMIC DNA]</scope>
    <source>
        <strain evidence="7 8">G703N2B1</strain>
    </source>
</reference>
<dbReference type="InterPro" id="IPR029061">
    <property type="entry name" value="THDP-binding"/>
</dbReference>
<dbReference type="GO" id="GO:0009083">
    <property type="term" value="P:branched-chain amino acid catabolic process"/>
    <property type="evidence" value="ECO:0007669"/>
    <property type="project" value="TreeGrafter"/>
</dbReference>
<dbReference type="Proteomes" id="UP000238775">
    <property type="component" value="Unassembled WGS sequence"/>
</dbReference>
<evidence type="ECO:0000313" key="8">
    <source>
        <dbReference type="Proteomes" id="UP000238775"/>
    </source>
</evidence>
<dbReference type="EC" id="1.2.4.4" evidence="4"/>
<dbReference type="AlphaFoldDB" id="A0A7Z1N032"/>
<dbReference type="Gene3D" id="3.40.50.970">
    <property type="match status" value="1"/>
</dbReference>
<dbReference type="InterPro" id="IPR001017">
    <property type="entry name" value="DH_E1"/>
</dbReference>
<feature type="non-terminal residue" evidence="7">
    <location>
        <position position="1"/>
    </location>
</feature>
<evidence type="ECO:0000256" key="2">
    <source>
        <dbReference type="ARBA" id="ARBA00023002"/>
    </source>
</evidence>
<evidence type="ECO:0000256" key="1">
    <source>
        <dbReference type="ARBA" id="ARBA00001964"/>
    </source>
</evidence>
<evidence type="ECO:0000259" key="6">
    <source>
        <dbReference type="Pfam" id="PF00676"/>
    </source>
</evidence>
<evidence type="ECO:0000313" key="7">
    <source>
        <dbReference type="EMBL" id="PPJ72210.1"/>
    </source>
</evidence>
<comment type="similarity">
    <text evidence="4">Belongs to the BCKDHA family.</text>
</comment>
<dbReference type="PANTHER" id="PTHR43380">
    <property type="entry name" value="2-OXOISOVALERATE DEHYDROGENASE SUBUNIT ALPHA, MITOCHONDRIAL"/>
    <property type="match status" value="1"/>
</dbReference>
<dbReference type="EMBL" id="PGWZ01000440">
    <property type="protein sequence ID" value="PPJ72210.1"/>
    <property type="molecule type" value="Genomic_DNA"/>
</dbReference>
<dbReference type="PANTHER" id="PTHR43380:SF1">
    <property type="entry name" value="2-OXOISOVALERATE DEHYDROGENASE SUBUNIT ALPHA, MITOCHONDRIAL"/>
    <property type="match status" value="1"/>
</dbReference>
<keyword evidence="7" id="KW-0670">Pyruvate</keyword>
<comment type="catalytic activity">
    <reaction evidence="4">
        <text>N(6)-[(R)-lipoyl]-L-lysyl-[protein] + 3-methyl-2-oxobutanoate + H(+) = N(6)-[(R)-S(8)-2-methylpropanoyldihydrolipoyl]-L-lysyl-[protein] + CO2</text>
        <dbReference type="Rhea" id="RHEA:13457"/>
        <dbReference type="Rhea" id="RHEA-COMP:10474"/>
        <dbReference type="Rhea" id="RHEA-COMP:10497"/>
        <dbReference type="ChEBI" id="CHEBI:11851"/>
        <dbReference type="ChEBI" id="CHEBI:15378"/>
        <dbReference type="ChEBI" id="CHEBI:16526"/>
        <dbReference type="ChEBI" id="CHEBI:83099"/>
        <dbReference type="ChEBI" id="CHEBI:83142"/>
        <dbReference type="EC" id="1.2.4.4"/>
    </reaction>
</comment>
<evidence type="ECO:0000256" key="3">
    <source>
        <dbReference type="ARBA" id="ARBA00023052"/>
    </source>
</evidence>
<dbReference type="RefSeq" id="WP_269435690.1">
    <property type="nucleotide sequence ID" value="NZ_PGWZ01000440.1"/>
</dbReference>
<sequence length="99" mass="11732">PHTMAGDDPTRYRTSDEDAEWEKKDPLVRFRKYLEAKGLWNEDKENEVVERAKSEIKAAIKEADNTEKQTVTSLMDIMYEEMPQNLAEQYEIYKEKESK</sequence>
<dbReference type="Pfam" id="PF00676">
    <property type="entry name" value="E1_dh"/>
    <property type="match status" value="1"/>
</dbReference>
<keyword evidence="3 4" id="KW-0786">Thiamine pyrophosphate</keyword>
<dbReference type="GO" id="GO:0003863">
    <property type="term" value="F:branched-chain 2-oxo acid dehydrogenase activity"/>
    <property type="evidence" value="ECO:0007669"/>
    <property type="project" value="UniProtKB-EC"/>
</dbReference>
<name>A0A7Z1N032_STAAU</name>
<dbReference type="SUPFAM" id="SSF52518">
    <property type="entry name" value="Thiamin diphosphate-binding fold (THDP-binding)"/>
    <property type="match status" value="1"/>
</dbReference>
<evidence type="ECO:0000256" key="4">
    <source>
        <dbReference type="RuleBase" id="RU365014"/>
    </source>
</evidence>
<comment type="cofactor">
    <cofactor evidence="1 4">
        <name>thiamine diphosphate</name>
        <dbReference type="ChEBI" id="CHEBI:58937"/>
    </cofactor>
</comment>
<gene>
    <name evidence="7" type="ORF">CV021_12460</name>
</gene>
<keyword evidence="5" id="KW-0175">Coiled coil</keyword>
<comment type="caution">
    <text evidence="7">The sequence shown here is derived from an EMBL/GenBank/DDBJ whole genome shotgun (WGS) entry which is preliminary data.</text>
</comment>
<evidence type="ECO:0000256" key="5">
    <source>
        <dbReference type="SAM" id="Coils"/>
    </source>
</evidence>
<keyword evidence="2 4" id="KW-0560">Oxidoreductase</keyword>